<dbReference type="AlphaFoldDB" id="A0A165S7H8"/>
<dbReference type="InterPro" id="IPR052228">
    <property type="entry name" value="Sec_Metab_Biosynth_Oxidored"/>
</dbReference>
<evidence type="ECO:0000313" key="2">
    <source>
        <dbReference type="EMBL" id="KZT24770.1"/>
    </source>
</evidence>
<evidence type="ECO:0000313" key="3">
    <source>
        <dbReference type="Proteomes" id="UP000076761"/>
    </source>
</evidence>
<dbReference type="InParanoid" id="A0A165S7H8"/>
<reference evidence="2 3" key="1">
    <citation type="journal article" date="2016" name="Mol. Biol. Evol.">
        <title>Comparative Genomics of Early-Diverging Mushroom-Forming Fungi Provides Insights into the Origins of Lignocellulose Decay Capabilities.</title>
        <authorList>
            <person name="Nagy L.G."/>
            <person name="Riley R."/>
            <person name="Tritt A."/>
            <person name="Adam C."/>
            <person name="Daum C."/>
            <person name="Floudas D."/>
            <person name="Sun H."/>
            <person name="Yadav J.S."/>
            <person name="Pangilinan J."/>
            <person name="Larsson K.H."/>
            <person name="Matsuura K."/>
            <person name="Barry K."/>
            <person name="Labutti K."/>
            <person name="Kuo R."/>
            <person name="Ohm R.A."/>
            <person name="Bhattacharya S.S."/>
            <person name="Shirouzu T."/>
            <person name="Yoshinaga Y."/>
            <person name="Martin F.M."/>
            <person name="Grigoriev I.V."/>
            <person name="Hibbett D.S."/>
        </authorList>
    </citation>
    <scope>NUCLEOTIDE SEQUENCE [LARGE SCALE GENOMIC DNA]</scope>
    <source>
        <strain evidence="2 3">HHB14362 ss-1</strain>
    </source>
</reference>
<keyword evidence="1" id="KW-0560">Oxidoreductase</keyword>
<evidence type="ECO:0000256" key="1">
    <source>
        <dbReference type="ARBA" id="ARBA00023002"/>
    </source>
</evidence>
<dbReference type="PANTHER" id="PTHR47534:SF3">
    <property type="entry name" value="ALCOHOL DEHYDROGENASE-LIKE C-TERMINAL DOMAIN-CONTAINING PROTEIN"/>
    <property type="match status" value="1"/>
</dbReference>
<proteinExistence type="predicted"/>
<keyword evidence="3" id="KW-1185">Reference proteome</keyword>
<dbReference type="InterPro" id="IPR036291">
    <property type="entry name" value="NAD(P)-bd_dom_sf"/>
</dbReference>
<dbReference type="SUPFAM" id="SSF51735">
    <property type="entry name" value="NAD(P)-binding Rossmann-fold domains"/>
    <property type="match status" value="1"/>
</dbReference>
<sequence length="205" mass="22596">MKNVQKTTPGLRLRLSKLNFLVLSPGIASMAGRTEMQEGIDRKIALHHYARWTFTRALMPLLKKANDAPRTGGSVDDNDLDLKNSHTVTNAAKAANTYNDLMMKSFAEQNPGIGFTHMHLGGVRTEYLYPGVNSQLPMKSVLEVMAYPFATAPEGAGQFMLHSLLEGAKNGKFSRRNGKAGDIGLVKFFGNEKLWEHTVEMTEAA</sequence>
<gene>
    <name evidence="2" type="ORF">NEOLEDRAFT_1178861</name>
</gene>
<accession>A0A165S7H8</accession>
<name>A0A165S7H8_9AGAM</name>
<dbReference type="STRING" id="1314782.A0A165S7H8"/>
<dbReference type="PANTHER" id="PTHR47534">
    <property type="entry name" value="YALI0E05731P"/>
    <property type="match status" value="1"/>
</dbReference>
<dbReference type="Proteomes" id="UP000076761">
    <property type="component" value="Unassembled WGS sequence"/>
</dbReference>
<dbReference type="OrthoDB" id="2898509at2759"/>
<dbReference type="Gene3D" id="3.40.50.720">
    <property type="entry name" value="NAD(P)-binding Rossmann-like Domain"/>
    <property type="match status" value="1"/>
</dbReference>
<organism evidence="2 3">
    <name type="scientific">Neolentinus lepideus HHB14362 ss-1</name>
    <dbReference type="NCBI Taxonomy" id="1314782"/>
    <lineage>
        <taxon>Eukaryota</taxon>
        <taxon>Fungi</taxon>
        <taxon>Dikarya</taxon>
        <taxon>Basidiomycota</taxon>
        <taxon>Agaricomycotina</taxon>
        <taxon>Agaricomycetes</taxon>
        <taxon>Gloeophyllales</taxon>
        <taxon>Gloeophyllaceae</taxon>
        <taxon>Neolentinus</taxon>
    </lineage>
</organism>
<protein>
    <submittedName>
        <fullName evidence="2">Uncharacterized protein</fullName>
    </submittedName>
</protein>
<dbReference type="GO" id="GO:0016491">
    <property type="term" value="F:oxidoreductase activity"/>
    <property type="evidence" value="ECO:0007669"/>
    <property type="project" value="UniProtKB-KW"/>
</dbReference>
<dbReference type="EMBL" id="KV425575">
    <property type="protein sequence ID" value="KZT24770.1"/>
    <property type="molecule type" value="Genomic_DNA"/>
</dbReference>